<dbReference type="AlphaFoldDB" id="A0A5B7DNQ5"/>
<dbReference type="Proteomes" id="UP000324222">
    <property type="component" value="Unassembled WGS sequence"/>
</dbReference>
<gene>
    <name evidence="1" type="ORF">E2C01_016179</name>
</gene>
<proteinExistence type="predicted"/>
<evidence type="ECO:0000313" key="1">
    <source>
        <dbReference type="EMBL" id="MPC23140.1"/>
    </source>
</evidence>
<sequence length="160" mass="17886">MCEAEGSDSCVSRQRNFRDAFVTLAGEVNHHVFCHSLGFPSRPRLPRLTGSCSIRLCCRGWDRNFCWGVIMAKCCAPPACQPPARPDPPIAQPGRSRLRQDRMVLPTSRRPHSLRLQHLDPAPRCNPCSVPPAGTYHNTPVFWTSSCLETSSLQLVHQQP</sequence>
<evidence type="ECO:0000313" key="2">
    <source>
        <dbReference type="Proteomes" id="UP000324222"/>
    </source>
</evidence>
<accession>A0A5B7DNQ5</accession>
<name>A0A5B7DNQ5_PORTR</name>
<comment type="caution">
    <text evidence="1">The sequence shown here is derived from an EMBL/GenBank/DDBJ whole genome shotgun (WGS) entry which is preliminary data.</text>
</comment>
<reference evidence="1 2" key="1">
    <citation type="submission" date="2019-05" db="EMBL/GenBank/DDBJ databases">
        <title>Another draft genome of Portunus trituberculatus and its Hox gene families provides insights of decapod evolution.</title>
        <authorList>
            <person name="Jeong J.-H."/>
            <person name="Song I."/>
            <person name="Kim S."/>
            <person name="Choi T."/>
            <person name="Kim D."/>
            <person name="Ryu S."/>
            <person name="Kim W."/>
        </authorList>
    </citation>
    <scope>NUCLEOTIDE SEQUENCE [LARGE SCALE GENOMIC DNA]</scope>
    <source>
        <tissue evidence="1">Muscle</tissue>
    </source>
</reference>
<protein>
    <submittedName>
        <fullName evidence="1">Uncharacterized protein</fullName>
    </submittedName>
</protein>
<organism evidence="1 2">
    <name type="scientific">Portunus trituberculatus</name>
    <name type="common">Swimming crab</name>
    <name type="synonym">Neptunus trituberculatus</name>
    <dbReference type="NCBI Taxonomy" id="210409"/>
    <lineage>
        <taxon>Eukaryota</taxon>
        <taxon>Metazoa</taxon>
        <taxon>Ecdysozoa</taxon>
        <taxon>Arthropoda</taxon>
        <taxon>Crustacea</taxon>
        <taxon>Multicrustacea</taxon>
        <taxon>Malacostraca</taxon>
        <taxon>Eumalacostraca</taxon>
        <taxon>Eucarida</taxon>
        <taxon>Decapoda</taxon>
        <taxon>Pleocyemata</taxon>
        <taxon>Brachyura</taxon>
        <taxon>Eubrachyura</taxon>
        <taxon>Portunoidea</taxon>
        <taxon>Portunidae</taxon>
        <taxon>Portuninae</taxon>
        <taxon>Portunus</taxon>
    </lineage>
</organism>
<dbReference type="EMBL" id="VSRR010001170">
    <property type="protein sequence ID" value="MPC23140.1"/>
    <property type="molecule type" value="Genomic_DNA"/>
</dbReference>
<keyword evidence="2" id="KW-1185">Reference proteome</keyword>